<evidence type="ECO:0000256" key="1">
    <source>
        <dbReference type="ARBA" id="ARBA00022630"/>
    </source>
</evidence>
<proteinExistence type="predicted"/>
<comment type="caution">
    <text evidence="5">The sequence shown here is derived from an EMBL/GenBank/DDBJ whole genome shotgun (WGS) entry which is preliminary data.</text>
</comment>
<evidence type="ECO:0000259" key="4">
    <source>
        <dbReference type="PROSITE" id="PS51387"/>
    </source>
</evidence>
<dbReference type="InterPro" id="IPR051312">
    <property type="entry name" value="Diverse_Substr_Oxidored"/>
</dbReference>
<keyword evidence="1" id="KW-0285">Flavoprotein</keyword>
<dbReference type="Gene3D" id="3.30.390.50">
    <property type="entry name" value="CO dehydrogenase flavoprotein, C-terminal domain"/>
    <property type="match status" value="1"/>
</dbReference>
<accession>A0A917Z3Y8</accession>
<dbReference type="SUPFAM" id="SSF55447">
    <property type="entry name" value="CO dehydrogenase flavoprotein C-terminal domain-like"/>
    <property type="match status" value="1"/>
</dbReference>
<keyword evidence="3" id="KW-0560">Oxidoreductase</keyword>
<dbReference type="PANTHER" id="PTHR42659:SF2">
    <property type="entry name" value="XANTHINE DEHYDROGENASE SUBUNIT C-RELATED"/>
    <property type="match status" value="1"/>
</dbReference>
<dbReference type="Gene3D" id="3.30.465.10">
    <property type="match status" value="1"/>
</dbReference>
<dbReference type="InterPro" id="IPR002346">
    <property type="entry name" value="Mopterin_DH_FAD-bd"/>
</dbReference>
<dbReference type="InterPro" id="IPR005107">
    <property type="entry name" value="CO_DH_flav_C"/>
</dbReference>
<name>A0A917Z3Y8_9ACTN</name>
<dbReference type="EMBL" id="BMNH01000011">
    <property type="protein sequence ID" value="GGO72277.1"/>
    <property type="molecule type" value="Genomic_DNA"/>
</dbReference>
<dbReference type="SUPFAM" id="SSF56176">
    <property type="entry name" value="FAD-binding/transporter-associated domain-like"/>
    <property type="match status" value="2"/>
</dbReference>
<keyword evidence="2" id="KW-0274">FAD</keyword>
<dbReference type="RefSeq" id="WP_189125631.1">
    <property type="nucleotide sequence ID" value="NZ_BMNH01000011.1"/>
</dbReference>
<dbReference type="PROSITE" id="PS51387">
    <property type="entry name" value="FAD_PCMH"/>
    <property type="match status" value="1"/>
</dbReference>
<evidence type="ECO:0000313" key="6">
    <source>
        <dbReference type="Proteomes" id="UP000646523"/>
    </source>
</evidence>
<dbReference type="PANTHER" id="PTHR42659">
    <property type="entry name" value="XANTHINE DEHYDROGENASE SUBUNIT C-RELATED"/>
    <property type="match status" value="1"/>
</dbReference>
<organism evidence="5 6">
    <name type="scientific">Nonomuraea cavernae</name>
    <dbReference type="NCBI Taxonomy" id="2045107"/>
    <lineage>
        <taxon>Bacteria</taxon>
        <taxon>Bacillati</taxon>
        <taxon>Actinomycetota</taxon>
        <taxon>Actinomycetes</taxon>
        <taxon>Streptosporangiales</taxon>
        <taxon>Streptosporangiaceae</taxon>
        <taxon>Nonomuraea</taxon>
    </lineage>
</organism>
<evidence type="ECO:0000256" key="3">
    <source>
        <dbReference type="ARBA" id="ARBA00023002"/>
    </source>
</evidence>
<dbReference type="GO" id="GO:0016491">
    <property type="term" value="F:oxidoreductase activity"/>
    <property type="evidence" value="ECO:0007669"/>
    <property type="project" value="UniProtKB-KW"/>
</dbReference>
<sequence>MITKNFAYHAPADLHGVVTALSAASGTAVVLGGGTMLVPDMTHGKTVADVVVDLSRAGLSGITLDGGGGPHDGPVADDGVSDGRVADGRVADGRVADGRVADGGVVVVGATTTYAHVLSDPRSRTLAPLLRRVAGGVTGGPQIRNKGTIGGSACYANPSSEVPAALVALGARLRLASAGGTREVAAGDFFTGAFATARRPGEVLAAIALPAPTGPCPGYTKLKLNESSWPIATAACVPGPDGALRVALGAVAATPLLVTLDPPEAGVADPAWRAHVREVVDAALAEPWSDVLADGDYRRRVAPVVAVRAVADALQQAEGES</sequence>
<dbReference type="GO" id="GO:0071949">
    <property type="term" value="F:FAD binding"/>
    <property type="evidence" value="ECO:0007669"/>
    <property type="project" value="InterPro"/>
</dbReference>
<keyword evidence="6" id="KW-1185">Reference proteome</keyword>
<dbReference type="InterPro" id="IPR036318">
    <property type="entry name" value="FAD-bd_PCMH-like_sf"/>
</dbReference>
<dbReference type="Proteomes" id="UP000646523">
    <property type="component" value="Unassembled WGS sequence"/>
</dbReference>
<dbReference type="InterPro" id="IPR016167">
    <property type="entry name" value="FAD-bd_PCMH_sub1"/>
</dbReference>
<evidence type="ECO:0000313" key="5">
    <source>
        <dbReference type="EMBL" id="GGO72277.1"/>
    </source>
</evidence>
<evidence type="ECO:0000256" key="2">
    <source>
        <dbReference type="ARBA" id="ARBA00022827"/>
    </source>
</evidence>
<gene>
    <name evidence="5" type="ORF">GCM10012289_39950</name>
</gene>
<dbReference type="InterPro" id="IPR016169">
    <property type="entry name" value="FAD-bd_PCMH_sub2"/>
</dbReference>
<reference evidence="5" key="2">
    <citation type="submission" date="2020-09" db="EMBL/GenBank/DDBJ databases">
        <authorList>
            <person name="Sun Q."/>
            <person name="Zhou Y."/>
        </authorList>
    </citation>
    <scope>NUCLEOTIDE SEQUENCE</scope>
    <source>
        <strain evidence="5">CGMCC 4.7368</strain>
    </source>
</reference>
<dbReference type="InterPro" id="IPR016166">
    <property type="entry name" value="FAD-bd_PCMH"/>
</dbReference>
<reference evidence="5" key="1">
    <citation type="journal article" date="2014" name="Int. J. Syst. Evol. Microbiol.">
        <title>Complete genome sequence of Corynebacterium casei LMG S-19264T (=DSM 44701T), isolated from a smear-ripened cheese.</title>
        <authorList>
            <consortium name="US DOE Joint Genome Institute (JGI-PGF)"/>
            <person name="Walter F."/>
            <person name="Albersmeier A."/>
            <person name="Kalinowski J."/>
            <person name="Ruckert C."/>
        </authorList>
    </citation>
    <scope>NUCLEOTIDE SEQUENCE</scope>
    <source>
        <strain evidence="5">CGMCC 4.7368</strain>
    </source>
</reference>
<feature type="domain" description="FAD-binding PCMH-type" evidence="4">
    <location>
        <begin position="1"/>
        <end position="214"/>
    </location>
</feature>
<dbReference type="Pfam" id="PF00941">
    <property type="entry name" value="FAD_binding_5"/>
    <property type="match status" value="1"/>
</dbReference>
<dbReference type="Gene3D" id="3.30.43.10">
    <property type="entry name" value="Uridine Diphospho-n-acetylenolpyruvylglucosamine Reductase, domain 2"/>
    <property type="match status" value="1"/>
</dbReference>
<protein>
    <submittedName>
        <fullName evidence="5">Carbon monoxide dehydrogenase</fullName>
    </submittedName>
</protein>
<dbReference type="SMART" id="SM01092">
    <property type="entry name" value="CO_deh_flav_C"/>
    <property type="match status" value="1"/>
</dbReference>
<dbReference type="AlphaFoldDB" id="A0A917Z3Y8"/>
<dbReference type="InterPro" id="IPR036683">
    <property type="entry name" value="CO_DH_flav_C_dom_sf"/>
</dbReference>